<comment type="similarity">
    <text evidence="1">Belongs to the HesB/IscA family.</text>
</comment>
<evidence type="ECO:0000313" key="4">
    <source>
        <dbReference type="Proteomes" id="UP000659124"/>
    </source>
</evidence>
<reference evidence="3 4" key="1">
    <citation type="submission" date="2020-09" db="EMBL/GenBank/DDBJ databases">
        <title>Genome sequences of type strains of Chitinophaga qingshengii and Chitinophaga varians.</title>
        <authorList>
            <person name="Kittiwongwattana C."/>
        </authorList>
    </citation>
    <scope>NUCLEOTIDE SEQUENCE [LARGE SCALE GENOMIC DNA]</scope>
    <source>
        <strain evidence="3 4">JCM 30026</strain>
    </source>
</reference>
<protein>
    <submittedName>
        <fullName evidence="3">Iron-sulfur cluster assembly accessory protein</fullName>
    </submittedName>
</protein>
<dbReference type="PANTHER" id="PTHR10072:SF41">
    <property type="entry name" value="IRON-SULFUR CLUSTER ASSEMBLY 1 HOMOLOG, MITOCHONDRIAL"/>
    <property type="match status" value="1"/>
</dbReference>
<dbReference type="Pfam" id="PF01521">
    <property type="entry name" value="Fe-S_biosyn"/>
    <property type="match status" value="1"/>
</dbReference>
<dbReference type="EMBL" id="JACVFC010000002">
    <property type="protein sequence ID" value="MBC9931924.1"/>
    <property type="molecule type" value="Genomic_DNA"/>
</dbReference>
<comment type="caution">
    <text evidence="3">The sequence shown here is derived from an EMBL/GenBank/DDBJ whole genome shotgun (WGS) entry which is preliminary data.</text>
</comment>
<dbReference type="InterPro" id="IPR000361">
    <property type="entry name" value="ATAP_core_dom"/>
</dbReference>
<dbReference type="InterPro" id="IPR050322">
    <property type="entry name" value="Fe-S_cluster_asmbl/transfer"/>
</dbReference>
<dbReference type="Gene3D" id="2.60.300.12">
    <property type="entry name" value="HesB-like domain"/>
    <property type="match status" value="1"/>
</dbReference>
<dbReference type="InterPro" id="IPR016092">
    <property type="entry name" value="ATAP"/>
</dbReference>
<evidence type="ECO:0000259" key="2">
    <source>
        <dbReference type="Pfam" id="PF01521"/>
    </source>
</evidence>
<name>A0ABR7TN62_9BACT</name>
<dbReference type="InterPro" id="IPR035903">
    <property type="entry name" value="HesB-like_dom_sf"/>
</dbReference>
<dbReference type="RefSeq" id="WP_188089065.1">
    <property type="nucleotide sequence ID" value="NZ_JACVFC010000002.1"/>
</dbReference>
<dbReference type="SUPFAM" id="SSF89360">
    <property type="entry name" value="HesB-like domain"/>
    <property type="match status" value="1"/>
</dbReference>
<proteinExistence type="inferred from homology"/>
<evidence type="ECO:0000256" key="1">
    <source>
        <dbReference type="ARBA" id="ARBA00006718"/>
    </source>
</evidence>
<feature type="domain" description="Core" evidence="2">
    <location>
        <begin position="9"/>
        <end position="98"/>
    </location>
</feature>
<keyword evidence="4" id="KW-1185">Reference proteome</keyword>
<sequence length="103" mass="11086">MTNSFTAPLQLTDNATAVLKQLLQGDVEAPFLRIGVKGGGCSGMAYMLGFDARQEDDDLFDIGGVPVIIKKAHGMYLVGLEVDYQDQGDTRGFVFNKPTSLQG</sequence>
<dbReference type="PANTHER" id="PTHR10072">
    <property type="entry name" value="IRON-SULFUR CLUSTER ASSEMBLY PROTEIN"/>
    <property type="match status" value="1"/>
</dbReference>
<dbReference type="NCBIfam" id="TIGR00049">
    <property type="entry name" value="iron-sulfur cluster assembly accessory protein"/>
    <property type="match status" value="1"/>
</dbReference>
<dbReference type="Proteomes" id="UP000659124">
    <property type="component" value="Unassembled WGS sequence"/>
</dbReference>
<organism evidence="3 4">
    <name type="scientific">Chitinophaga qingshengii</name>
    <dbReference type="NCBI Taxonomy" id="1569794"/>
    <lineage>
        <taxon>Bacteria</taxon>
        <taxon>Pseudomonadati</taxon>
        <taxon>Bacteroidota</taxon>
        <taxon>Chitinophagia</taxon>
        <taxon>Chitinophagales</taxon>
        <taxon>Chitinophagaceae</taxon>
        <taxon>Chitinophaga</taxon>
    </lineage>
</organism>
<evidence type="ECO:0000313" key="3">
    <source>
        <dbReference type="EMBL" id="MBC9931924.1"/>
    </source>
</evidence>
<accession>A0ABR7TN62</accession>
<gene>
    <name evidence="3" type="ORF">ICL07_16180</name>
</gene>